<dbReference type="RefSeq" id="WP_191828156.1">
    <property type="nucleotide sequence ID" value="NZ_JACYHB010000003.1"/>
</dbReference>
<evidence type="ECO:0000256" key="1">
    <source>
        <dbReference type="ARBA" id="ARBA00006817"/>
    </source>
</evidence>
<dbReference type="EMBL" id="JACYHB010000003">
    <property type="protein sequence ID" value="MBD8078590.1"/>
    <property type="molecule type" value="Genomic_DNA"/>
</dbReference>
<dbReference type="Pfam" id="PF08327">
    <property type="entry name" value="AHSA1"/>
    <property type="match status" value="1"/>
</dbReference>
<comment type="similarity">
    <text evidence="1">Belongs to the AHA1 family.</text>
</comment>
<dbReference type="CDD" id="cd07814">
    <property type="entry name" value="SRPBCC_CalC_Aha1-like"/>
    <property type="match status" value="1"/>
</dbReference>
<accession>A0A927G8G2</accession>
<dbReference type="Proteomes" id="UP000610846">
    <property type="component" value="Unassembled WGS sequence"/>
</dbReference>
<dbReference type="SUPFAM" id="SSF55961">
    <property type="entry name" value="Bet v1-like"/>
    <property type="match status" value="1"/>
</dbReference>
<dbReference type="InterPro" id="IPR023393">
    <property type="entry name" value="START-like_dom_sf"/>
</dbReference>
<reference evidence="3" key="2">
    <citation type="submission" date="2020-09" db="EMBL/GenBank/DDBJ databases">
        <authorList>
            <person name="Yu Y."/>
        </authorList>
    </citation>
    <scope>NUCLEOTIDE SEQUENCE</scope>
    <source>
        <strain evidence="3">KCTC 49039</strain>
    </source>
</reference>
<evidence type="ECO:0000313" key="4">
    <source>
        <dbReference type="Proteomes" id="UP000610846"/>
    </source>
</evidence>
<reference evidence="3" key="1">
    <citation type="journal article" date="2018" name="Curr. Microbiol.">
        <title>Cellulosimicrobium arenosum sp. nov., Isolated from Marine Sediment Sand.</title>
        <authorList>
            <person name="Oh M."/>
            <person name="Kim J.H."/>
            <person name="Yoon J.H."/>
            <person name="Schumann P."/>
            <person name="Kim W."/>
        </authorList>
    </citation>
    <scope>NUCLEOTIDE SEQUENCE</scope>
    <source>
        <strain evidence="3">KCTC 49039</strain>
    </source>
</reference>
<evidence type="ECO:0000259" key="2">
    <source>
        <dbReference type="Pfam" id="PF08327"/>
    </source>
</evidence>
<proteinExistence type="inferred from homology"/>
<protein>
    <submittedName>
        <fullName evidence="3">SRPBCC domain-containing protein</fullName>
    </submittedName>
</protein>
<name>A0A927G8G2_9MICO</name>
<dbReference type="AlphaFoldDB" id="A0A927G8G2"/>
<organism evidence="3 4">
    <name type="scientific">Cellulosimicrobium arenosum</name>
    <dbReference type="NCBI Taxonomy" id="2708133"/>
    <lineage>
        <taxon>Bacteria</taxon>
        <taxon>Bacillati</taxon>
        <taxon>Actinomycetota</taxon>
        <taxon>Actinomycetes</taxon>
        <taxon>Micrococcales</taxon>
        <taxon>Promicromonosporaceae</taxon>
        <taxon>Cellulosimicrobium</taxon>
    </lineage>
</organism>
<keyword evidence="4" id="KW-1185">Reference proteome</keyword>
<sequence length="140" mass="15627">MTSTTGHSTTCSVHVARPPQVVWAQMVHPGARWMLGMNVETDYLAGSQVTFEGHYMGREFADWGTVVEVDRPRLLHFTHFSPSMDLPDVPENYHDIRITLEPDDAGTVVRVEEQNIETAERAARAQALWTKALGTLAGHD</sequence>
<gene>
    <name evidence="3" type="ORF">IF651_05890</name>
</gene>
<feature type="domain" description="Activator of Hsp90 ATPase homologue 1/2-like C-terminal" evidence="2">
    <location>
        <begin position="18"/>
        <end position="137"/>
    </location>
</feature>
<dbReference type="Gene3D" id="3.30.530.20">
    <property type="match status" value="1"/>
</dbReference>
<evidence type="ECO:0000313" key="3">
    <source>
        <dbReference type="EMBL" id="MBD8078590.1"/>
    </source>
</evidence>
<dbReference type="InterPro" id="IPR013538">
    <property type="entry name" value="ASHA1/2-like_C"/>
</dbReference>
<comment type="caution">
    <text evidence="3">The sequence shown here is derived from an EMBL/GenBank/DDBJ whole genome shotgun (WGS) entry which is preliminary data.</text>
</comment>